<feature type="compositionally biased region" description="Low complexity" evidence="1">
    <location>
        <begin position="14"/>
        <end position="23"/>
    </location>
</feature>
<evidence type="ECO:0000313" key="2">
    <source>
        <dbReference type="EMBL" id="KAK2613570.1"/>
    </source>
</evidence>
<gene>
    <name evidence="2" type="ORF">N8I77_000477</name>
</gene>
<dbReference type="EMBL" id="JAUJFL010000001">
    <property type="protein sequence ID" value="KAK2613570.1"/>
    <property type="molecule type" value="Genomic_DNA"/>
</dbReference>
<organism evidence="2 3">
    <name type="scientific">Phomopsis amygdali</name>
    <name type="common">Fusicoccum amygdali</name>
    <dbReference type="NCBI Taxonomy" id="1214568"/>
    <lineage>
        <taxon>Eukaryota</taxon>
        <taxon>Fungi</taxon>
        <taxon>Dikarya</taxon>
        <taxon>Ascomycota</taxon>
        <taxon>Pezizomycotina</taxon>
        <taxon>Sordariomycetes</taxon>
        <taxon>Sordariomycetidae</taxon>
        <taxon>Diaporthales</taxon>
        <taxon>Diaporthaceae</taxon>
        <taxon>Diaporthe</taxon>
    </lineage>
</organism>
<sequence length="113" mass="12555">MDTKHSQEHEAGRSTRSTTTTSTIPHIPARPAFSPTTRKQNRIMDHARNNMHRSATRAFPSRHPRLAIFALTAAGVALGIKYQSDNLARNEKAQRATRDPNYYVSVDRSGGGI</sequence>
<keyword evidence="3" id="KW-1185">Reference proteome</keyword>
<feature type="region of interest" description="Disordered" evidence="1">
    <location>
        <begin position="91"/>
        <end position="113"/>
    </location>
</feature>
<accession>A0AAD9SNN0</accession>
<comment type="caution">
    <text evidence="2">The sequence shown here is derived from an EMBL/GenBank/DDBJ whole genome shotgun (WGS) entry which is preliminary data.</text>
</comment>
<feature type="compositionally biased region" description="Basic and acidic residues" evidence="1">
    <location>
        <begin position="1"/>
        <end position="13"/>
    </location>
</feature>
<protein>
    <submittedName>
        <fullName evidence="2">Uncharacterized protein</fullName>
    </submittedName>
</protein>
<dbReference type="Proteomes" id="UP001265746">
    <property type="component" value="Unassembled WGS sequence"/>
</dbReference>
<reference evidence="2" key="1">
    <citation type="submission" date="2023-06" db="EMBL/GenBank/DDBJ databases">
        <authorList>
            <person name="Noh H."/>
        </authorList>
    </citation>
    <scope>NUCLEOTIDE SEQUENCE</scope>
    <source>
        <strain evidence="2">DUCC20226</strain>
    </source>
</reference>
<dbReference type="AlphaFoldDB" id="A0AAD9SNN0"/>
<feature type="region of interest" description="Disordered" evidence="1">
    <location>
        <begin position="1"/>
        <end position="41"/>
    </location>
</feature>
<proteinExistence type="predicted"/>
<name>A0AAD9SNN0_PHOAM</name>
<evidence type="ECO:0000313" key="3">
    <source>
        <dbReference type="Proteomes" id="UP001265746"/>
    </source>
</evidence>
<evidence type="ECO:0000256" key="1">
    <source>
        <dbReference type="SAM" id="MobiDB-lite"/>
    </source>
</evidence>